<dbReference type="SUPFAM" id="SSF55120">
    <property type="entry name" value="Pseudouridine synthase"/>
    <property type="match status" value="1"/>
</dbReference>
<dbReference type="STRING" id="1797513.A2782_01530"/>
<dbReference type="GO" id="GO:0140098">
    <property type="term" value="F:catalytic activity, acting on RNA"/>
    <property type="evidence" value="ECO:0007669"/>
    <property type="project" value="UniProtKB-ARBA"/>
</dbReference>
<dbReference type="InterPro" id="IPR050188">
    <property type="entry name" value="RluA_PseudoU_synthase"/>
</dbReference>
<dbReference type="PANTHER" id="PTHR21600:SF44">
    <property type="entry name" value="RIBOSOMAL LARGE SUBUNIT PSEUDOURIDINE SYNTHASE D"/>
    <property type="match status" value="1"/>
</dbReference>
<organism evidence="4 5">
    <name type="scientific">Candidatus Blackburnbacteria bacterium RIFCSPHIGHO2_01_FULL_43_15b</name>
    <dbReference type="NCBI Taxonomy" id="1797513"/>
    <lineage>
        <taxon>Bacteria</taxon>
        <taxon>Candidatus Blackburniibacteriota</taxon>
    </lineage>
</organism>
<evidence type="ECO:0000259" key="3">
    <source>
        <dbReference type="Pfam" id="PF00849"/>
    </source>
</evidence>
<dbReference type="EMBL" id="MHBW01000035">
    <property type="protein sequence ID" value="OGY07804.1"/>
    <property type="molecule type" value="Genomic_DNA"/>
</dbReference>
<name>A0A1G1UXE9_9BACT</name>
<sequence length="276" mass="31099">MVLFEDKYLLAINKPSGMVVNRGFALQGVSLQDWVESLSFWPASPAPAGSPLHCEASEVRPWRQRGERRLESTQINADFTQRSGIVHRLDKETSGVLLIAKTPEAFVELQRQFKDRETEKVYMGLVHGKVEPEKGEIDAPIGRNPRVRTKFAVIDSGREAVTSYNVLANFSSRDPERRLKSATTPEAFSLVEFYPKTGRTHQIRVHAKHIGHPIVSDYLYAGRKTTRNDRKWCPRLFLHAAKLSFTHPAAKKSMAVEAPLPLGLQTVIANFNSRPD</sequence>
<dbReference type="Pfam" id="PF00849">
    <property type="entry name" value="PseudoU_synth_2"/>
    <property type="match status" value="1"/>
</dbReference>
<dbReference type="CDD" id="cd02869">
    <property type="entry name" value="PseudoU_synth_RluA_like"/>
    <property type="match status" value="1"/>
</dbReference>
<reference evidence="4 5" key="1">
    <citation type="journal article" date="2016" name="Nat. Commun.">
        <title>Thousands of microbial genomes shed light on interconnected biogeochemical processes in an aquifer system.</title>
        <authorList>
            <person name="Anantharaman K."/>
            <person name="Brown C.T."/>
            <person name="Hug L.A."/>
            <person name="Sharon I."/>
            <person name="Castelle C.J."/>
            <person name="Probst A.J."/>
            <person name="Thomas B.C."/>
            <person name="Singh A."/>
            <person name="Wilkins M.J."/>
            <person name="Karaoz U."/>
            <person name="Brodie E.L."/>
            <person name="Williams K.H."/>
            <person name="Hubbard S.S."/>
            <person name="Banfield J.F."/>
        </authorList>
    </citation>
    <scope>NUCLEOTIDE SEQUENCE [LARGE SCALE GENOMIC DNA]</scope>
</reference>
<dbReference type="InterPro" id="IPR020103">
    <property type="entry name" value="PsdUridine_synth_cat_dom_sf"/>
</dbReference>
<dbReference type="PROSITE" id="PS01129">
    <property type="entry name" value="PSI_RLU"/>
    <property type="match status" value="1"/>
</dbReference>
<proteinExistence type="inferred from homology"/>
<evidence type="ECO:0000313" key="5">
    <source>
        <dbReference type="Proteomes" id="UP000177967"/>
    </source>
</evidence>
<dbReference type="Proteomes" id="UP000177967">
    <property type="component" value="Unassembled WGS sequence"/>
</dbReference>
<gene>
    <name evidence="4" type="ORF">A2782_01530</name>
</gene>
<dbReference type="GO" id="GO:0000455">
    <property type="term" value="P:enzyme-directed rRNA pseudouridine synthesis"/>
    <property type="evidence" value="ECO:0007669"/>
    <property type="project" value="TreeGrafter"/>
</dbReference>
<evidence type="ECO:0000256" key="2">
    <source>
        <dbReference type="ARBA" id="ARBA00023235"/>
    </source>
</evidence>
<keyword evidence="2" id="KW-0413">Isomerase</keyword>
<dbReference type="Gene3D" id="3.30.2350.10">
    <property type="entry name" value="Pseudouridine synthase"/>
    <property type="match status" value="1"/>
</dbReference>
<dbReference type="AlphaFoldDB" id="A0A1G1UXE9"/>
<comment type="similarity">
    <text evidence="1">Belongs to the pseudouridine synthase RluA family.</text>
</comment>
<feature type="domain" description="Pseudouridine synthase RsuA/RluA-like" evidence="3">
    <location>
        <begin position="9"/>
        <end position="209"/>
    </location>
</feature>
<dbReference type="PANTHER" id="PTHR21600">
    <property type="entry name" value="MITOCHONDRIAL RNA PSEUDOURIDINE SYNTHASE"/>
    <property type="match status" value="1"/>
</dbReference>
<dbReference type="InterPro" id="IPR006145">
    <property type="entry name" value="PsdUridine_synth_RsuA/RluA"/>
</dbReference>
<dbReference type="InterPro" id="IPR006224">
    <property type="entry name" value="PsdUridine_synth_RluA-like_CS"/>
</dbReference>
<dbReference type="GO" id="GO:0009982">
    <property type="term" value="F:pseudouridine synthase activity"/>
    <property type="evidence" value="ECO:0007669"/>
    <property type="project" value="InterPro"/>
</dbReference>
<comment type="caution">
    <text evidence="4">The sequence shown here is derived from an EMBL/GenBank/DDBJ whole genome shotgun (WGS) entry which is preliminary data.</text>
</comment>
<evidence type="ECO:0000256" key="1">
    <source>
        <dbReference type="ARBA" id="ARBA00010876"/>
    </source>
</evidence>
<dbReference type="GO" id="GO:0003723">
    <property type="term" value="F:RNA binding"/>
    <property type="evidence" value="ECO:0007669"/>
    <property type="project" value="InterPro"/>
</dbReference>
<evidence type="ECO:0000313" key="4">
    <source>
        <dbReference type="EMBL" id="OGY07804.1"/>
    </source>
</evidence>
<protein>
    <recommendedName>
        <fullName evidence="3">Pseudouridine synthase RsuA/RluA-like domain-containing protein</fullName>
    </recommendedName>
</protein>
<accession>A0A1G1UXE9</accession>